<evidence type="ECO:0000313" key="2">
    <source>
        <dbReference type="Proteomes" id="UP000199400"/>
    </source>
</evidence>
<dbReference type="OrthoDB" id="9787885at2"/>
<dbReference type="AlphaFoldDB" id="A0A1I2IDA1"/>
<sequence>MPRHLVLTIRLHDDRYHGVAEWPPSPARVFQALVAGVIRANNLADDDRALLKQIESLPPPIIAAPPARPGQRVALFVPNNDADTLGDDLGRIAEIRAKKLVAPRLIEGEAKFVYVWPLDDAEGVNFEVVDRIAAALYQLGRGIDMAWATTEFLDEEALEERLLAHPGSVHRPGAGAVPLALACPVPGSLASLVRRFDETSRRLRPNPAGGATAQLFVQPSKPSFVQVPYDSAPHRWVFELHRSQDADDLVSWPLRRAAELVTRLRDGAAERLKSGLPAQADVVERVLIGRKADGADTAPSEWRIRLAPLPSIGHEHADLAIRRVVVEVPAGGPLAPLDIRWAFSGLQVDAFVLTPALDDKMLARYTASARCWRTITAAALPEPARRRRIEPARQREEAKDAAERMREEERAAQAVAVALRHAKVGARPLRLRVQREPFDARGDRAEVFADNTRFRKERLWHVEIEFERPVTGPLLLGDGRFLGLGLLAPGHASRDEFVHEPAKASTAGLRAAPAAFAFEITAGLSEGADPLELARALRRAVMARVQMTLDDAPLPPFFSGHAIDGKPAQNPEDAHLAFFFVGPSHLVIMAPHLLDRREPTAQELRHLTRLAGAVDGFVELRAGRAGRLALAARSRTSVDAVYATSLRWISRTPYQVHRHAHAKSASEALTADVQADCLRRGLPRPEVTVERARGVDRRGLEGDLRLEFPVAVRGPLVLGRSRHAGGGLFVVDA</sequence>
<dbReference type="RefSeq" id="WP_096326540.1">
    <property type="nucleotide sequence ID" value="NZ_FOMX01000061.1"/>
</dbReference>
<proteinExistence type="predicted"/>
<name>A0A1I2IDA1_9BACT</name>
<keyword evidence="2" id="KW-1185">Reference proteome</keyword>
<gene>
    <name evidence="1" type="ORF">SAMN02745121_08583</name>
</gene>
<dbReference type="Proteomes" id="UP000199400">
    <property type="component" value="Unassembled WGS sequence"/>
</dbReference>
<organism evidence="1 2">
    <name type="scientific">Nannocystis exedens</name>
    <dbReference type="NCBI Taxonomy" id="54"/>
    <lineage>
        <taxon>Bacteria</taxon>
        <taxon>Pseudomonadati</taxon>
        <taxon>Myxococcota</taxon>
        <taxon>Polyangia</taxon>
        <taxon>Nannocystales</taxon>
        <taxon>Nannocystaceae</taxon>
        <taxon>Nannocystis</taxon>
    </lineage>
</organism>
<evidence type="ECO:0000313" key="1">
    <source>
        <dbReference type="EMBL" id="SFF39633.1"/>
    </source>
</evidence>
<accession>A0A1I2IDA1</accession>
<dbReference type="STRING" id="54.SAMN02745121_08583"/>
<dbReference type="Pfam" id="PF09609">
    <property type="entry name" value="Cas_GSU0054"/>
    <property type="match status" value="1"/>
</dbReference>
<dbReference type="InterPro" id="IPR019089">
    <property type="entry name" value="Cas_GSU0054"/>
</dbReference>
<dbReference type="NCBIfam" id="TIGR02165">
    <property type="entry name" value="cas5_6_GSU0054"/>
    <property type="match status" value="1"/>
</dbReference>
<reference evidence="2" key="1">
    <citation type="submission" date="2016-10" db="EMBL/GenBank/DDBJ databases">
        <authorList>
            <person name="Varghese N."/>
            <person name="Submissions S."/>
        </authorList>
    </citation>
    <scope>NUCLEOTIDE SEQUENCE [LARGE SCALE GENOMIC DNA]</scope>
    <source>
        <strain evidence="2">ATCC 25963</strain>
    </source>
</reference>
<dbReference type="EMBL" id="FOMX01000061">
    <property type="protein sequence ID" value="SFF39633.1"/>
    <property type="molecule type" value="Genomic_DNA"/>
</dbReference>
<protein>
    <submittedName>
        <fullName evidence="1">CRISPR-associated protein Csb2</fullName>
    </submittedName>
</protein>